<evidence type="ECO:0000313" key="1">
    <source>
        <dbReference type="EMBL" id="MCC9644588.1"/>
    </source>
</evidence>
<proteinExistence type="predicted"/>
<dbReference type="Gene3D" id="3.40.30.10">
    <property type="entry name" value="Glutaredoxin"/>
    <property type="match status" value="1"/>
</dbReference>
<dbReference type="RefSeq" id="WP_255712987.1">
    <property type="nucleotide sequence ID" value="NZ_JAJKFW010000057.1"/>
</dbReference>
<dbReference type="Proteomes" id="UP001430306">
    <property type="component" value="Unassembled WGS sequence"/>
</dbReference>
<dbReference type="InterPro" id="IPR011990">
    <property type="entry name" value="TPR-like_helical_dom_sf"/>
</dbReference>
<comment type="caution">
    <text evidence="1">The sequence shown here is derived from an EMBL/GenBank/DDBJ whole genome shotgun (WGS) entry which is preliminary data.</text>
</comment>
<accession>A0ABS8NLY8</accession>
<dbReference type="SUPFAM" id="SSF52833">
    <property type="entry name" value="Thioredoxin-like"/>
    <property type="match status" value="1"/>
</dbReference>
<dbReference type="Pfam" id="PF13899">
    <property type="entry name" value="Thioredoxin_7"/>
    <property type="match status" value="1"/>
</dbReference>
<reference evidence="1" key="1">
    <citation type="submission" date="2021-11" db="EMBL/GenBank/DDBJ databases">
        <title>Genome sequence.</title>
        <authorList>
            <person name="Sun Q."/>
        </authorList>
    </citation>
    <scope>NUCLEOTIDE SEQUENCE</scope>
    <source>
        <strain evidence="1">JC740</strain>
    </source>
</reference>
<keyword evidence="2" id="KW-1185">Reference proteome</keyword>
<gene>
    <name evidence="1" type="ORF">LOC71_20125</name>
</gene>
<dbReference type="Gene3D" id="1.25.40.10">
    <property type="entry name" value="Tetratricopeptide repeat domain"/>
    <property type="match status" value="1"/>
</dbReference>
<protein>
    <submittedName>
        <fullName evidence="1">Thioredoxin family protein</fullName>
    </submittedName>
</protein>
<dbReference type="EMBL" id="JAJKFW010000057">
    <property type="protein sequence ID" value="MCC9644588.1"/>
    <property type="molecule type" value="Genomic_DNA"/>
</dbReference>
<name>A0ABS8NLY8_9BACT</name>
<evidence type="ECO:0000313" key="2">
    <source>
        <dbReference type="Proteomes" id="UP001430306"/>
    </source>
</evidence>
<dbReference type="SUPFAM" id="SSF48452">
    <property type="entry name" value="TPR-like"/>
    <property type="match status" value="1"/>
</dbReference>
<dbReference type="InterPro" id="IPR036249">
    <property type="entry name" value="Thioredoxin-like_sf"/>
</dbReference>
<sequence>MCGRGSAEEPYWSRDFDAAKAEATASGQSMFVLFTGHGWCHACDVLEREVFRTEQFIEFTEGKYKLIELDYNFGDGPGEERREKKLMELRSHYLASAVPTVVLADADGRPYGYLTGYEVGSGPDAYIELLTSAERVRTRFRELLKTADRTSGTERARLLDEALEVISPMLGEISERGDDPLLKFYAPAIDEVLSSIDEIDPTAKRYIALKDRRDNWAEGEAVFERLEEFNATKDWSGAIGYIDRCLPATSSDSIRWRLEAAKQTYLEWDDRYEEALSNSRRLLSEDGIREQYRERFLDRESYNLFRLDRVDEAIKHYDKRIADAGNDQEKRLRLLYWKAQMLHGRDPVSVSIEAWQRYRDQVEHGSDKWLTATVLLAREFQRNGSHENAIPLFEEHLNAVLSSWVMLDAAASHLALGNRSRCREYIEKAAEQNAKLKDSERLSDQNHFAIVSERIKELTMELDNPIDK</sequence>
<organism evidence="1 2">
    <name type="scientific">Rhodopirellula halodulae</name>
    <dbReference type="NCBI Taxonomy" id="2894198"/>
    <lineage>
        <taxon>Bacteria</taxon>
        <taxon>Pseudomonadati</taxon>
        <taxon>Planctomycetota</taxon>
        <taxon>Planctomycetia</taxon>
        <taxon>Pirellulales</taxon>
        <taxon>Pirellulaceae</taxon>
        <taxon>Rhodopirellula</taxon>
    </lineage>
</organism>